<evidence type="ECO:0000313" key="1">
    <source>
        <dbReference type="EMBL" id="CAB4241666.1"/>
    </source>
</evidence>
<gene>
    <name evidence="1" type="ORF">UFOVP71_204</name>
</gene>
<organism evidence="1">
    <name type="scientific">uncultured Caudovirales phage</name>
    <dbReference type="NCBI Taxonomy" id="2100421"/>
    <lineage>
        <taxon>Viruses</taxon>
        <taxon>Duplodnaviria</taxon>
        <taxon>Heunggongvirae</taxon>
        <taxon>Uroviricota</taxon>
        <taxon>Caudoviricetes</taxon>
        <taxon>Peduoviridae</taxon>
        <taxon>Maltschvirus</taxon>
        <taxon>Maltschvirus maltsch</taxon>
    </lineage>
</organism>
<dbReference type="EMBL" id="LR797824">
    <property type="protein sequence ID" value="CAB4241666.1"/>
    <property type="molecule type" value="Genomic_DNA"/>
</dbReference>
<dbReference type="SUPFAM" id="SSF52266">
    <property type="entry name" value="SGNH hydrolase"/>
    <property type="match status" value="1"/>
</dbReference>
<dbReference type="InterPro" id="IPR036514">
    <property type="entry name" value="SGNH_hydro_sf"/>
</dbReference>
<protein>
    <submittedName>
        <fullName evidence="1">Uncharacterized protein</fullName>
    </submittedName>
</protein>
<accession>A0A6J5T9T6</accession>
<dbReference type="Gene3D" id="3.40.50.1110">
    <property type="entry name" value="SGNH hydrolase"/>
    <property type="match status" value="1"/>
</dbReference>
<reference evidence="1" key="1">
    <citation type="submission" date="2020-05" db="EMBL/GenBank/DDBJ databases">
        <authorList>
            <person name="Chiriac C."/>
            <person name="Salcher M."/>
            <person name="Ghai R."/>
            <person name="Kavagutti S V."/>
        </authorList>
    </citation>
    <scope>NUCLEOTIDE SEQUENCE</scope>
</reference>
<name>A0A6J5T9T6_9CAUD</name>
<sequence>MKNKRIIIVGDSVTYGHGCLDRVFYFDPISKKKFGEHFLNAPPSQYCWASLLAQRFPNLEIVNLARSGHSNEMMIADLINYINTDIYDAALIIFQATYSDRMAISAGPEAIRSWGLSWDPAFSTFEDKNILDAKKKYVQFLYNETIGVNRTKTALLAAYSVANLVNSKFVFSLPLSDTSVGRKIYNRLISNQITSLHTIDYSGKWDVKINNTFLAPDYHPNEAGHEYYLNNHIIPLLTQLKIID</sequence>
<proteinExistence type="predicted"/>